<reference evidence="1" key="1">
    <citation type="submission" date="2018-05" db="EMBL/GenBank/DDBJ databases">
        <title>Bacterial isolates from healthy term breastfed infants carrying antibiotic resistance genes.</title>
        <authorList>
            <person name="Casaburi G."/>
        </authorList>
    </citation>
    <scope>NUCLEOTIDE SEQUENCE [LARGE SCALE GENOMIC DNA]</scope>
    <source>
        <strain evidence="1">7084_4</strain>
    </source>
</reference>
<protein>
    <submittedName>
        <fullName evidence="1">Uncharacterized protein</fullName>
    </submittedName>
</protein>
<proteinExistence type="predicted"/>
<evidence type="ECO:0000313" key="1">
    <source>
        <dbReference type="EMBL" id="QFG76973.1"/>
    </source>
</evidence>
<dbReference type="EMBL" id="CP029752">
    <property type="protein sequence ID" value="QFG76973.1"/>
    <property type="molecule type" value="Genomic_DNA"/>
</dbReference>
<accession>A0A5P6AAQ5</accession>
<organism evidence="1">
    <name type="scientific">Raoultella planticola</name>
    <name type="common">Klebsiella planticola</name>
    <dbReference type="NCBI Taxonomy" id="575"/>
    <lineage>
        <taxon>Bacteria</taxon>
        <taxon>Pseudomonadati</taxon>
        <taxon>Pseudomonadota</taxon>
        <taxon>Gammaproteobacteria</taxon>
        <taxon>Enterobacterales</taxon>
        <taxon>Enterobacteriaceae</taxon>
        <taxon>Klebsiella/Raoultella group</taxon>
        <taxon>Raoultella</taxon>
    </lineage>
</organism>
<name>A0A5P6AAQ5_RAOPL</name>
<gene>
    <name evidence="1" type="ORF">DMB90_20500</name>
</gene>
<sequence>MSYAVDHASSRQIDRHYTQLKFRIKRLVHKQENDCFDKAAPAQNRKKEVVWQCEGAYKTKMKSCFIFERFYDRWSHSPSAGLAAGRVASGD</sequence>
<dbReference type="AlphaFoldDB" id="A0A5P6AAQ5"/>